<dbReference type="Pfam" id="PF13231">
    <property type="entry name" value="PMT_2"/>
    <property type="match status" value="1"/>
</dbReference>
<sequence>MGVASVGLLYAAVKRVAGPGAGLIAGAALALTPVAVLIFRFNNPDALLVLVLIGAAYAMQRGVEKGGTRWLVLAGVLVGIGFLAKMLQAFLARPALTAVWLLAAPVGWWRQIRDLLVAGRAMLVSGMAPAARRSARSSRAC</sequence>
<dbReference type="PANTHER" id="PTHR33908">
    <property type="entry name" value="MANNOSYLTRANSFERASE YKCB-RELATED"/>
    <property type="match status" value="1"/>
</dbReference>
<keyword evidence="5 8" id="KW-0812">Transmembrane</keyword>
<dbReference type="RefSeq" id="WP_311559871.1">
    <property type="nucleotide sequence ID" value="NZ_JAVREJ010000030.1"/>
</dbReference>
<dbReference type="PANTHER" id="PTHR33908:SF3">
    <property type="entry name" value="UNDECAPRENYL PHOSPHATE-ALPHA-4-AMINO-4-DEOXY-L-ARABINOSE ARABINOSYL TRANSFERASE"/>
    <property type="match status" value="1"/>
</dbReference>
<evidence type="ECO:0000313" key="10">
    <source>
        <dbReference type="EMBL" id="MDT0353358.1"/>
    </source>
</evidence>
<name>A0ABU2NHC5_9PSEU</name>
<dbReference type="InterPro" id="IPR050297">
    <property type="entry name" value="LipidA_mod_glycosyltrf_83"/>
</dbReference>
<evidence type="ECO:0000256" key="4">
    <source>
        <dbReference type="ARBA" id="ARBA00022679"/>
    </source>
</evidence>
<evidence type="ECO:0000259" key="9">
    <source>
        <dbReference type="Pfam" id="PF13231"/>
    </source>
</evidence>
<keyword evidence="11" id="KW-1185">Reference proteome</keyword>
<evidence type="ECO:0000313" key="11">
    <source>
        <dbReference type="Proteomes" id="UP001183202"/>
    </source>
</evidence>
<dbReference type="GO" id="GO:0016757">
    <property type="term" value="F:glycosyltransferase activity"/>
    <property type="evidence" value="ECO:0007669"/>
    <property type="project" value="UniProtKB-KW"/>
</dbReference>
<dbReference type="Proteomes" id="UP001183202">
    <property type="component" value="Unassembled WGS sequence"/>
</dbReference>
<keyword evidence="3 10" id="KW-0328">Glycosyltransferase</keyword>
<protein>
    <submittedName>
        <fullName evidence="10">Glycosyltransferase family 39 protein</fullName>
        <ecNumber evidence="10">2.4.-.-</ecNumber>
    </submittedName>
</protein>
<evidence type="ECO:0000256" key="5">
    <source>
        <dbReference type="ARBA" id="ARBA00022692"/>
    </source>
</evidence>
<feature type="transmembrane region" description="Helical" evidence="8">
    <location>
        <begin position="20"/>
        <end position="39"/>
    </location>
</feature>
<gene>
    <name evidence="10" type="ORF">RM445_27995</name>
</gene>
<feature type="transmembrane region" description="Helical" evidence="8">
    <location>
        <begin position="46"/>
        <end position="63"/>
    </location>
</feature>
<keyword evidence="6 8" id="KW-1133">Transmembrane helix</keyword>
<evidence type="ECO:0000256" key="1">
    <source>
        <dbReference type="ARBA" id="ARBA00004651"/>
    </source>
</evidence>
<reference evidence="11" key="1">
    <citation type="submission" date="2023-07" db="EMBL/GenBank/DDBJ databases">
        <title>30 novel species of actinomycetes from the DSMZ collection.</title>
        <authorList>
            <person name="Nouioui I."/>
        </authorList>
    </citation>
    <scope>NUCLEOTIDE SEQUENCE [LARGE SCALE GENOMIC DNA]</scope>
    <source>
        <strain evidence="11">DSM 45834</strain>
    </source>
</reference>
<organism evidence="10 11">
    <name type="scientific">Pseudonocardia charpentierae</name>
    <dbReference type="NCBI Taxonomy" id="3075545"/>
    <lineage>
        <taxon>Bacteria</taxon>
        <taxon>Bacillati</taxon>
        <taxon>Actinomycetota</taxon>
        <taxon>Actinomycetes</taxon>
        <taxon>Pseudonocardiales</taxon>
        <taxon>Pseudonocardiaceae</taxon>
        <taxon>Pseudonocardia</taxon>
    </lineage>
</organism>
<dbReference type="EMBL" id="JAVREJ010000030">
    <property type="protein sequence ID" value="MDT0353358.1"/>
    <property type="molecule type" value="Genomic_DNA"/>
</dbReference>
<evidence type="ECO:0000256" key="3">
    <source>
        <dbReference type="ARBA" id="ARBA00022676"/>
    </source>
</evidence>
<evidence type="ECO:0000256" key="6">
    <source>
        <dbReference type="ARBA" id="ARBA00022989"/>
    </source>
</evidence>
<keyword evidence="2" id="KW-1003">Cell membrane</keyword>
<feature type="domain" description="Glycosyltransferase RgtA/B/C/D-like" evidence="9">
    <location>
        <begin position="1"/>
        <end position="115"/>
    </location>
</feature>
<comment type="subcellular location">
    <subcellularLocation>
        <location evidence="1">Cell membrane</location>
        <topology evidence="1">Multi-pass membrane protein</topology>
    </subcellularLocation>
</comment>
<feature type="transmembrane region" description="Helical" evidence="8">
    <location>
        <begin position="69"/>
        <end position="84"/>
    </location>
</feature>
<dbReference type="InterPro" id="IPR038731">
    <property type="entry name" value="RgtA/B/C-like"/>
</dbReference>
<keyword evidence="4 10" id="KW-0808">Transferase</keyword>
<keyword evidence="7 8" id="KW-0472">Membrane</keyword>
<evidence type="ECO:0000256" key="8">
    <source>
        <dbReference type="SAM" id="Phobius"/>
    </source>
</evidence>
<evidence type="ECO:0000256" key="2">
    <source>
        <dbReference type="ARBA" id="ARBA00022475"/>
    </source>
</evidence>
<accession>A0ABU2NHC5</accession>
<comment type="caution">
    <text evidence="10">The sequence shown here is derived from an EMBL/GenBank/DDBJ whole genome shotgun (WGS) entry which is preliminary data.</text>
</comment>
<evidence type="ECO:0000256" key="7">
    <source>
        <dbReference type="ARBA" id="ARBA00023136"/>
    </source>
</evidence>
<dbReference type="EC" id="2.4.-.-" evidence="10"/>
<proteinExistence type="predicted"/>